<evidence type="ECO:0000313" key="1">
    <source>
        <dbReference type="EMBL" id="MDO7846821.1"/>
    </source>
</evidence>
<proteinExistence type="predicted"/>
<gene>
    <name evidence="1" type="ORF">Q5H92_10670</name>
</gene>
<organism evidence="1 2">
    <name type="scientific">Hymenobacter mellowenesis</name>
    <dbReference type="NCBI Taxonomy" id="3063995"/>
    <lineage>
        <taxon>Bacteria</taxon>
        <taxon>Pseudomonadati</taxon>
        <taxon>Bacteroidota</taxon>
        <taxon>Cytophagia</taxon>
        <taxon>Cytophagales</taxon>
        <taxon>Hymenobacteraceae</taxon>
        <taxon>Hymenobacter</taxon>
    </lineage>
</organism>
<protein>
    <recommendedName>
        <fullName evidence="3">Muconolactone isomerase domain-containing protein</fullName>
    </recommendedName>
</protein>
<sequence>MLTYSVAEVPCQPKPIRYLKAGKVTPYQQQLDLLGALQRQDATCIWVLLHGAHHISAALSPEDDDALLEYLQSPAFITERLVWTKQVFDHR</sequence>
<evidence type="ECO:0000313" key="2">
    <source>
        <dbReference type="Proteomes" id="UP001167796"/>
    </source>
</evidence>
<evidence type="ECO:0008006" key="3">
    <source>
        <dbReference type="Google" id="ProtNLM"/>
    </source>
</evidence>
<name>A0ABT9AAF9_9BACT</name>
<dbReference type="RefSeq" id="WP_305011506.1">
    <property type="nucleotide sequence ID" value="NZ_JAUQSX010000005.1"/>
</dbReference>
<dbReference type="Proteomes" id="UP001167796">
    <property type="component" value="Unassembled WGS sequence"/>
</dbReference>
<comment type="caution">
    <text evidence="1">The sequence shown here is derived from an EMBL/GenBank/DDBJ whole genome shotgun (WGS) entry which is preliminary data.</text>
</comment>
<dbReference type="EMBL" id="JAUQSX010000005">
    <property type="protein sequence ID" value="MDO7846821.1"/>
    <property type="molecule type" value="Genomic_DNA"/>
</dbReference>
<accession>A0ABT9AAF9</accession>
<reference evidence="1" key="1">
    <citation type="submission" date="2023-07" db="EMBL/GenBank/DDBJ databases">
        <authorList>
            <person name="Kim M.K."/>
        </authorList>
    </citation>
    <scope>NUCLEOTIDE SEQUENCE</scope>
    <source>
        <strain evidence="1">M29</strain>
    </source>
</reference>
<keyword evidence="2" id="KW-1185">Reference proteome</keyword>